<organism evidence="1 2">
    <name type="scientific">Sphingomonas naasensis</name>
    <dbReference type="NCBI Taxonomy" id="1344951"/>
    <lineage>
        <taxon>Bacteria</taxon>
        <taxon>Pseudomonadati</taxon>
        <taxon>Pseudomonadota</taxon>
        <taxon>Alphaproteobacteria</taxon>
        <taxon>Sphingomonadales</taxon>
        <taxon>Sphingomonadaceae</taxon>
        <taxon>Sphingomonas</taxon>
    </lineage>
</organism>
<dbReference type="RefSeq" id="WP_135982161.1">
    <property type="nucleotide sequence ID" value="NZ_JAASQM010000001.1"/>
</dbReference>
<accession>A0A4V3QXC9</accession>
<dbReference type="AlphaFoldDB" id="A0A4V3QXC9"/>
<proteinExistence type="predicted"/>
<dbReference type="Proteomes" id="UP000309848">
    <property type="component" value="Unassembled WGS sequence"/>
</dbReference>
<reference evidence="1 2" key="1">
    <citation type="submission" date="2019-04" db="EMBL/GenBank/DDBJ databases">
        <title>Sphingomonas psychrotolerans sp. nov., isolated from soil in the Tianshan Mountains, Xinjiang, China.</title>
        <authorList>
            <person name="Luo Y."/>
            <person name="Sheng H."/>
        </authorList>
    </citation>
    <scope>NUCLEOTIDE SEQUENCE [LARGE SCALE GENOMIC DNA]</scope>
    <source>
        <strain evidence="1 2">KIS18-15</strain>
    </source>
</reference>
<gene>
    <name evidence="1" type="ORF">E5A74_01570</name>
</gene>
<protein>
    <submittedName>
        <fullName evidence="1">Uncharacterized protein</fullName>
    </submittedName>
</protein>
<name>A0A4V3QXC9_9SPHN</name>
<evidence type="ECO:0000313" key="2">
    <source>
        <dbReference type="Proteomes" id="UP000309848"/>
    </source>
</evidence>
<evidence type="ECO:0000313" key="1">
    <source>
        <dbReference type="EMBL" id="TGX45892.1"/>
    </source>
</evidence>
<dbReference type="OrthoDB" id="7466913at2"/>
<keyword evidence="2" id="KW-1185">Reference proteome</keyword>
<dbReference type="EMBL" id="SRXU01000001">
    <property type="protein sequence ID" value="TGX45892.1"/>
    <property type="molecule type" value="Genomic_DNA"/>
</dbReference>
<sequence>MTALGIRNGGPEPQATTSRRSVLRALTAPLAIPAGAVVAPGSGRIASLFDVYGNEPIALRRSCAGRRLSRFRYHNAESFFLGIEKGSVRHPTDRLYQIGIVLQLGLSAHLLDVGFADAWCARHIGLNVARSLAYANATGLRFETTDMELLTAILSPYSKWRNASSRDVAPDFPFSAEELQMLTRALLDRVHQVTGHPRPRGWQNRLP</sequence>
<comment type="caution">
    <text evidence="1">The sequence shown here is derived from an EMBL/GenBank/DDBJ whole genome shotgun (WGS) entry which is preliminary data.</text>
</comment>